<dbReference type="eggNOG" id="ENOG5030313">
    <property type="taxonomic scope" value="Bacteria"/>
</dbReference>
<evidence type="ECO:0000256" key="1">
    <source>
        <dbReference type="SAM" id="Phobius"/>
    </source>
</evidence>
<keyword evidence="1" id="KW-0472">Membrane</keyword>
<evidence type="ECO:0000313" key="3">
    <source>
        <dbReference type="Proteomes" id="UP000008206"/>
    </source>
</evidence>
<evidence type="ECO:0000313" key="2">
    <source>
        <dbReference type="EMBL" id="ADN15640.1"/>
    </source>
</evidence>
<keyword evidence="3" id="KW-1185">Reference proteome</keyword>
<gene>
    <name evidence="2" type="ordered locus">Cyan7822_3703</name>
</gene>
<dbReference type="AlphaFoldDB" id="E0UH41"/>
<dbReference type="Proteomes" id="UP000008206">
    <property type="component" value="Chromosome"/>
</dbReference>
<organism evidence="2 3">
    <name type="scientific">Gloeothece verrucosa (strain PCC 7822)</name>
    <name type="common">Cyanothece sp. (strain PCC 7822)</name>
    <dbReference type="NCBI Taxonomy" id="497965"/>
    <lineage>
        <taxon>Bacteria</taxon>
        <taxon>Bacillati</taxon>
        <taxon>Cyanobacteriota</taxon>
        <taxon>Cyanophyceae</taxon>
        <taxon>Oscillatoriophycideae</taxon>
        <taxon>Chroococcales</taxon>
        <taxon>Aphanothecaceae</taxon>
        <taxon>Gloeothece</taxon>
        <taxon>Gloeothece verrucosa</taxon>
    </lineage>
</organism>
<dbReference type="HOGENOM" id="CLU_196744_0_0_3"/>
<keyword evidence="1" id="KW-1133">Transmembrane helix</keyword>
<dbReference type="RefSeq" id="WP_013323709.1">
    <property type="nucleotide sequence ID" value="NC_014501.1"/>
</dbReference>
<dbReference type="EMBL" id="CP002198">
    <property type="protein sequence ID" value="ADN15640.1"/>
    <property type="molecule type" value="Genomic_DNA"/>
</dbReference>
<dbReference type="STRING" id="497965.Cyan7822_3703"/>
<name>E0UH41_GLOV7</name>
<keyword evidence="1" id="KW-0812">Transmembrane</keyword>
<accession>E0UH41</accession>
<proteinExistence type="predicted"/>
<sequence length="74" mass="8091">MLVLSILSLIIASLAAFLSLNTEEEIVKVASGCTAVLLILLTLLVAPWLLKLVLVAVPLLWDRLNNRSTQKLTH</sequence>
<reference evidence="3" key="1">
    <citation type="journal article" date="2011" name="MBio">
        <title>Novel metabolic attributes of the genus Cyanothece, comprising a group of unicellular nitrogen-fixing Cyanobacteria.</title>
        <authorList>
            <person name="Bandyopadhyay A."/>
            <person name="Elvitigala T."/>
            <person name="Welsh E."/>
            <person name="Stockel J."/>
            <person name="Liberton M."/>
            <person name="Min H."/>
            <person name="Sherman L.A."/>
            <person name="Pakrasi H.B."/>
        </authorList>
    </citation>
    <scope>NUCLEOTIDE SEQUENCE [LARGE SCALE GENOMIC DNA]</scope>
    <source>
        <strain evidence="3">PCC 7822</strain>
    </source>
</reference>
<feature type="transmembrane region" description="Helical" evidence="1">
    <location>
        <begin position="35"/>
        <end position="61"/>
    </location>
</feature>
<dbReference type="KEGG" id="cyj:Cyan7822_3703"/>
<protein>
    <submittedName>
        <fullName evidence="2">Uncharacterized protein</fullName>
    </submittedName>
</protein>